<protein>
    <recommendedName>
        <fullName evidence="2">Water stress and hypersensitive response domain-containing protein</fullName>
    </recommendedName>
</protein>
<evidence type="ECO:0000313" key="4">
    <source>
        <dbReference type="Proteomes" id="UP001321825"/>
    </source>
</evidence>
<dbReference type="EMBL" id="AP024714">
    <property type="protein sequence ID" value="BCX81333.1"/>
    <property type="molecule type" value="Genomic_DNA"/>
</dbReference>
<feature type="signal peptide" evidence="1">
    <location>
        <begin position="1"/>
        <end position="17"/>
    </location>
</feature>
<evidence type="ECO:0000259" key="2">
    <source>
        <dbReference type="SMART" id="SM00769"/>
    </source>
</evidence>
<accession>A0AAU9BRB4</accession>
<name>A0AAU9BRB4_9GAMM</name>
<sequence>MRPFIILLLLLGLSACANLSTFEQPRVTVTDVRLRGGHLLAQEFLVTLRLDNPNKYGFDVNGVAADVLINGQPLARGLSNRAVHVPGFGSADITLAATVSTPALLQQLIQLGTYQGLEYEIRGHLNVGRDWLRDIRVPFEAHGNLDFWRFIDEQAIPRPLSPE</sequence>
<feature type="chain" id="PRO_5043829570" description="Water stress and hypersensitive response domain-containing protein" evidence="1">
    <location>
        <begin position="18"/>
        <end position="163"/>
    </location>
</feature>
<dbReference type="GO" id="GO:0009269">
    <property type="term" value="P:response to desiccation"/>
    <property type="evidence" value="ECO:0007669"/>
    <property type="project" value="InterPro"/>
</dbReference>
<proteinExistence type="predicted"/>
<gene>
    <name evidence="3" type="ORF">MIT9_P0911</name>
</gene>
<dbReference type="SMART" id="SM00769">
    <property type="entry name" value="WHy"/>
    <property type="match status" value="1"/>
</dbReference>
<evidence type="ECO:0000256" key="1">
    <source>
        <dbReference type="SAM" id="SignalP"/>
    </source>
</evidence>
<keyword evidence="4" id="KW-1185">Reference proteome</keyword>
<dbReference type="AlphaFoldDB" id="A0AAU9BRB4"/>
<dbReference type="Gene3D" id="2.60.40.1820">
    <property type="match status" value="1"/>
</dbReference>
<dbReference type="PROSITE" id="PS51257">
    <property type="entry name" value="PROKAR_LIPOPROTEIN"/>
    <property type="match status" value="1"/>
</dbReference>
<dbReference type="InterPro" id="IPR013990">
    <property type="entry name" value="WHy-dom"/>
</dbReference>
<dbReference type="InterPro" id="IPR004864">
    <property type="entry name" value="LEA_2"/>
</dbReference>
<dbReference type="Proteomes" id="UP001321825">
    <property type="component" value="Chromosome"/>
</dbReference>
<dbReference type="Pfam" id="PF03168">
    <property type="entry name" value="LEA_2"/>
    <property type="match status" value="1"/>
</dbReference>
<reference evidence="4" key="1">
    <citation type="journal article" date="2024" name="Int. J. Syst. Evol. Microbiol.">
        <title>Methylomarinovum tepidoasis sp. nov., a moderately thermophilic methanotroph of the family Methylothermaceae isolated from a deep-sea hydrothermal field.</title>
        <authorList>
            <person name="Hirayama H."/>
            <person name="Takaki Y."/>
            <person name="Abe M."/>
            <person name="Miyazaki M."/>
            <person name="Uematsu K."/>
            <person name="Matsui Y."/>
            <person name="Takai K."/>
        </authorList>
    </citation>
    <scope>NUCLEOTIDE SEQUENCE [LARGE SCALE GENOMIC DNA]</scope>
    <source>
        <strain evidence="4">IT-9</strain>
    </source>
</reference>
<dbReference type="SUPFAM" id="SSF117070">
    <property type="entry name" value="LEA14-like"/>
    <property type="match status" value="1"/>
</dbReference>
<dbReference type="KEGG" id="mcau:MIT9_P0911"/>
<keyword evidence="1" id="KW-0732">Signal</keyword>
<dbReference type="RefSeq" id="WP_317706265.1">
    <property type="nucleotide sequence ID" value="NZ_AP024714.1"/>
</dbReference>
<feature type="domain" description="Water stress and hypersensitive response" evidence="2">
    <location>
        <begin position="27"/>
        <end position="144"/>
    </location>
</feature>
<organism evidence="3 4">
    <name type="scientific">Methylomarinovum caldicuralii</name>
    <dbReference type="NCBI Taxonomy" id="438856"/>
    <lineage>
        <taxon>Bacteria</taxon>
        <taxon>Pseudomonadati</taxon>
        <taxon>Pseudomonadota</taxon>
        <taxon>Gammaproteobacteria</taxon>
        <taxon>Methylococcales</taxon>
        <taxon>Methylothermaceae</taxon>
        <taxon>Methylomarinovum</taxon>
    </lineage>
</organism>
<evidence type="ECO:0000313" key="3">
    <source>
        <dbReference type="EMBL" id="BCX81333.1"/>
    </source>
</evidence>